<keyword evidence="3" id="KW-1185">Reference proteome</keyword>
<evidence type="ECO:0000259" key="1">
    <source>
        <dbReference type="Pfam" id="PF13614"/>
    </source>
</evidence>
<feature type="domain" description="AAA" evidence="1">
    <location>
        <begin position="1"/>
        <end position="195"/>
    </location>
</feature>
<dbReference type="PANTHER" id="PTHR13696:SF52">
    <property type="entry name" value="PARA FAMILY PROTEIN CT_582"/>
    <property type="match status" value="1"/>
</dbReference>
<comment type="caution">
    <text evidence="2">The sequence shown here is derived from an EMBL/GenBank/DDBJ whole genome shotgun (WGS) entry which is preliminary data.</text>
</comment>
<dbReference type="PANTHER" id="PTHR13696">
    <property type="entry name" value="P-LOOP CONTAINING NUCLEOSIDE TRIPHOSPHATE HYDROLASE"/>
    <property type="match status" value="1"/>
</dbReference>
<dbReference type="Pfam" id="PF13614">
    <property type="entry name" value="AAA_31"/>
    <property type="match status" value="1"/>
</dbReference>
<dbReference type="CDD" id="cd02042">
    <property type="entry name" value="ParAB_family"/>
    <property type="match status" value="1"/>
</dbReference>
<gene>
    <name evidence="2" type="ORF">IF651_11245</name>
</gene>
<dbReference type="InterPro" id="IPR027417">
    <property type="entry name" value="P-loop_NTPase"/>
</dbReference>
<dbReference type="RefSeq" id="WP_191829210.1">
    <property type="nucleotide sequence ID" value="NZ_JACYHB010000008.1"/>
</dbReference>
<dbReference type="SUPFAM" id="SSF52540">
    <property type="entry name" value="P-loop containing nucleoside triphosphate hydrolases"/>
    <property type="match status" value="1"/>
</dbReference>
<dbReference type="Proteomes" id="UP000610846">
    <property type="component" value="Unassembled WGS sequence"/>
</dbReference>
<accession>A0A927J0J6</accession>
<evidence type="ECO:0000313" key="2">
    <source>
        <dbReference type="EMBL" id="MBD8079631.1"/>
    </source>
</evidence>
<reference evidence="2" key="1">
    <citation type="journal article" date="2018" name="Curr. Microbiol.">
        <title>Cellulosimicrobium arenosum sp. nov., Isolated from Marine Sediment Sand.</title>
        <authorList>
            <person name="Oh M."/>
            <person name="Kim J.H."/>
            <person name="Yoon J.H."/>
            <person name="Schumann P."/>
            <person name="Kim W."/>
        </authorList>
    </citation>
    <scope>NUCLEOTIDE SEQUENCE</scope>
    <source>
        <strain evidence="2">KCTC 49039</strain>
    </source>
</reference>
<reference evidence="2" key="2">
    <citation type="submission" date="2020-09" db="EMBL/GenBank/DDBJ databases">
        <authorList>
            <person name="Yu Y."/>
        </authorList>
    </citation>
    <scope>NUCLEOTIDE SEQUENCE</scope>
    <source>
        <strain evidence="2">KCTC 49039</strain>
    </source>
</reference>
<evidence type="ECO:0000313" key="3">
    <source>
        <dbReference type="Proteomes" id="UP000610846"/>
    </source>
</evidence>
<proteinExistence type="predicted"/>
<dbReference type="EMBL" id="JACYHB010000008">
    <property type="protein sequence ID" value="MBD8079631.1"/>
    <property type="molecule type" value="Genomic_DNA"/>
</dbReference>
<organism evidence="2 3">
    <name type="scientific">Cellulosimicrobium arenosum</name>
    <dbReference type="NCBI Taxonomy" id="2708133"/>
    <lineage>
        <taxon>Bacteria</taxon>
        <taxon>Bacillati</taxon>
        <taxon>Actinomycetota</taxon>
        <taxon>Actinomycetes</taxon>
        <taxon>Micrococcales</taxon>
        <taxon>Promicromonosporaceae</taxon>
        <taxon>Cellulosimicrobium</taxon>
    </lineage>
</organism>
<dbReference type="InterPro" id="IPR050678">
    <property type="entry name" value="DNA_Partitioning_ATPase"/>
</dbReference>
<protein>
    <submittedName>
        <fullName evidence="2">ParA family protein</fullName>
    </submittedName>
</protein>
<name>A0A927J0J6_9MICO</name>
<dbReference type="Gene3D" id="3.40.50.300">
    <property type="entry name" value="P-loop containing nucleotide triphosphate hydrolases"/>
    <property type="match status" value="1"/>
</dbReference>
<sequence>MRSIAVFNNKGGVGKTTLLCNLAAYLAREEGKKVLIVDADPQCNATQSIFSDDVLEDLYQKSSFTIHSIVRPLSRGRGFASELKTYRNANFGVDVLVGDPDLGLTEDLLATDWVQGAAGDIRGLRTTLLFSHLLERCGEYDYVFFDMGPSLGSINRAVLLSCDYFITPMSLDIFSLKAIENIAKSLKGWRSKYEKGLEDISHPAEELEVADPTWDLAFAGYVTQQYTFKRDSGGNARPVKAYERIMRRVPATVGQNLLPEGALVEPLDLGSIPTLHSLVPLGQTSRKPIFALEGRDGVVGAHFTKVREFRATIRGITHRLMDNVGDAHA</sequence>
<dbReference type="AlphaFoldDB" id="A0A927J0J6"/>
<dbReference type="InterPro" id="IPR025669">
    <property type="entry name" value="AAA_dom"/>
</dbReference>